<dbReference type="Proteomes" id="UP000050525">
    <property type="component" value="Unassembled WGS sequence"/>
</dbReference>
<organism evidence="1 2">
    <name type="scientific">Alligator mississippiensis</name>
    <name type="common">American alligator</name>
    <dbReference type="NCBI Taxonomy" id="8496"/>
    <lineage>
        <taxon>Eukaryota</taxon>
        <taxon>Metazoa</taxon>
        <taxon>Chordata</taxon>
        <taxon>Craniata</taxon>
        <taxon>Vertebrata</taxon>
        <taxon>Euteleostomi</taxon>
        <taxon>Archelosauria</taxon>
        <taxon>Archosauria</taxon>
        <taxon>Crocodylia</taxon>
        <taxon>Alligatoridae</taxon>
        <taxon>Alligatorinae</taxon>
        <taxon>Alligator</taxon>
    </lineage>
</organism>
<evidence type="ECO:0000313" key="1">
    <source>
        <dbReference type="EMBL" id="KYO29434.1"/>
    </source>
</evidence>
<dbReference type="EMBL" id="AKHW03004704">
    <property type="protein sequence ID" value="KYO29434.1"/>
    <property type="molecule type" value="Genomic_DNA"/>
</dbReference>
<name>A0A151MY48_ALLMI</name>
<comment type="caution">
    <text evidence="1">The sequence shown here is derived from an EMBL/GenBank/DDBJ whole genome shotgun (WGS) entry which is preliminary data.</text>
</comment>
<dbReference type="AlphaFoldDB" id="A0A151MY48"/>
<evidence type="ECO:0000313" key="2">
    <source>
        <dbReference type="Proteomes" id="UP000050525"/>
    </source>
</evidence>
<keyword evidence="2" id="KW-1185">Reference proteome</keyword>
<gene>
    <name evidence="1" type="ORF">Y1Q_0018042</name>
</gene>
<protein>
    <submittedName>
        <fullName evidence="1">Uncharacterized protein</fullName>
    </submittedName>
</protein>
<reference evidence="1 2" key="1">
    <citation type="journal article" date="2012" name="Genome Biol.">
        <title>Sequencing three crocodilian genomes to illuminate the evolution of archosaurs and amniotes.</title>
        <authorList>
            <person name="St John J.A."/>
            <person name="Braun E.L."/>
            <person name="Isberg S.R."/>
            <person name="Miles L.G."/>
            <person name="Chong A.Y."/>
            <person name="Gongora J."/>
            <person name="Dalzell P."/>
            <person name="Moran C."/>
            <person name="Bed'hom B."/>
            <person name="Abzhanov A."/>
            <person name="Burgess S.C."/>
            <person name="Cooksey A.M."/>
            <person name="Castoe T.A."/>
            <person name="Crawford N.G."/>
            <person name="Densmore L.D."/>
            <person name="Drew J.C."/>
            <person name="Edwards S.V."/>
            <person name="Faircloth B.C."/>
            <person name="Fujita M.K."/>
            <person name="Greenwold M.J."/>
            <person name="Hoffmann F.G."/>
            <person name="Howard J.M."/>
            <person name="Iguchi T."/>
            <person name="Janes D.E."/>
            <person name="Khan S.Y."/>
            <person name="Kohno S."/>
            <person name="de Koning A.J."/>
            <person name="Lance S.L."/>
            <person name="McCarthy F.M."/>
            <person name="McCormack J.E."/>
            <person name="Merchant M.E."/>
            <person name="Peterson D.G."/>
            <person name="Pollock D.D."/>
            <person name="Pourmand N."/>
            <person name="Raney B.J."/>
            <person name="Roessler K.A."/>
            <person name="Sanford J.R."/>
            <person name="Sawyer R.H."/>
            <person name="Schmidt C.J."/>
            <person name="Triplett E.W."/>
            <person name="Tuberville T.D."/>
            <person name="Venegas-Anaya M."/>
            <person name="Howard J.T."/>
            <person name="Jarvis E.D."/>
            <person name="Guillette L.J.Jr."/>
            <person name="Glenn T.C."/>
            <person name="Green R.E."/>
            <person name="Ray D.A."/>
        </authorList>
    </citation>
    <scope>NUCLEOTIDE SEQUENCE [LARGE SCALE GENOMIC DNA]</scope>
    <source>
        <strain evidence="1">KSC_2009_1</strain>
    </source>
</reference>
<proteinExistence type="predicted"/>
<accession>A0A151MY48</accession>
<sequence>MQLERHEHILIPLKPASKLPLISWSCTDMILLMGKVLVLIIDMITVTGPCLIHLGSMAQIAALQSSWLVLC</sequence>